<dbReference type="EMBL" id="VDFW01000033">
    <property type="protein sequence ID" value="TNC21571.1"/>
    <property type="molecule type" value="Genomic_DNA"/>
</dbReference>
<dbReference type="InterPro" id="IPR011712">
    <property type="entry name" value="Sig_transdc_His_kin_sub3_dim/P"/>
</dbReference>
<dbReference type="Proteomes" id="UP000305546">
    <property type="component" value="Unassembled WGS sequence"/>
</dbReference>
<dbReference type="GO" id="GO:0046983">
    <property type="term" value="F:protein dimerization activity"/>
    <property type="evidence" value="ECO:0007669"/>
    <property type="project" value="InterPro"/>
</dbReference>
<dbReference type="InterPro" id="IPR036890">
    <property type="entry name" value="HATPase_C_sf"/>
</dbReference>
<evidence type="ECO:0000259" key="6">
    <source>
        <dbReference type="Pfam" id="PF07730"/>
    </source>
</evidence>
<dbReference type="InterPro" id="IPR003594">
    <property type="entry name" value="HATPase_dom"/>
</dbReference>
<comment type="caution">
    <text evidence="7">The sequence shown here is derived from an EMBL/GenBank/DDBJ whole genome shotgun (WGS) entry which is preliminary data.</text>
</comment>
<dbReference type="Gene3D" id="1.20.5.1930">
    <property type="match status" value="1"/>
</dbReference>
<keyword evidence="1" id="KW-0808">Transferase</keyword>
<gene>
    <name evidence="7" type="ORF">FG385_28075</name>
</gene>
<dbReference type="PANTHER" id="PTHR24421:SF63">
    <property type="entry name" value="SENSOR HISTIDINE KINASE DESK"/>
    <property type="match status" value="1"/>
</dbReference>
<dbReference type="AlphaFoldDB" id="A0A5C4LUK8"/>
<feature type="transmembrane region" description="Helical" evidence="4">
    <location>
        <begin position="147"/>
        <end position="167"/>
    </location>
</feature>
<dbReference type="Pfam" id="PF02518">
    <property type="entry name" value="HATPase_c"/>
    <property type="match status" value="1"/>
</dbReference>
<feature type="domain" description="Histidine kinase/HSP90-like ATPase" evidence="5">
    <location>
        <begin position="296"/>
        <end position="374"/>
    </location>
</feature>
<dbReference type="InterPro" id="IPR050482">
    <property type="entry name" value="Sensor_HK_TwoCompSys"/>
</dbReference>
<keyword evidence="2 7" id="KW-0418">Kinase</keyword>
<evidence type="ECO:0000256" key="4">
    <source>
        <dbReference type="SAM" id="Phobius"/>
    </source>
</evidence>
<proteinExistence type="predicted"/>
<dbReference type="GO" id="GO:0000155">
    <property type="term" value="F:phosphorelay sensor kinase activity"/>
    <property type="evidence" value="ECO:0007669"/>
    <property type="project" value="InterPro"/>
</dbReference>
<protein>
    <submittedName>
        <fullName evidence="7">Sensor histidine kinase</fullName>
    </submittedName>
</protein>
<keyword evidence="4" id="KW-1133">Transmembrane helix</keyword>
<evidence type="ECO:0000313" key="8">
    <source>
        <dbReference type="Proteomes" id="UP000305546"/>
    </source>
</evidence>
<evidence type="ECO:0000256" key="3">
    <source>
        <dbReference type="ARBA" id="ARBA00023012"/>
    </source>
</evidence>
<dbReference type="PANTHER" id="PTHR24421">
    <property type="entry name" value="NITRATE/NITRITE SENSOR PROTEIN NARX-RELATED"/>
    <property type="match status" value="1"/>
</dbReference>
<keyword evidence="3" id="KW-0902">Two-component regulatory system</keyword>
<keyword evidence="4" id="KW-0812">Transmembrane</keyword>
<feature type="transmembrane region" description="Helical" evidence="4">
    <location>
        <begin position="76"/>
        <end position="93"/>
    </location>
</feature>
<feature type="domain" description="Signal transduction histidine kinase subgroup 3 dimerisation and phosphoacceptor" evidence="6">
    <location>
        <begin position="191"/>
        <end position="256"/>
    </location>
</feature>
<evidence type="ECO:0000256" key="2">
    <source>
        <dbReference type="ARBA" id="ARBA00022777"/>
    </source>
</evidence>
<evidence type="ECO:0000256" key="1">
    <source>
        <dbReference type="ARBA" id="ARBA00022679"/>
    </source>
</evidence>
<dbReference type="CDD" id="cd16917">
    <property type="entry name" value="HATPase_UhpB-NarQ-NarX-like"/>
    <property type="match status" value="1"/>
</dbReference>
<organism evidence="7 8">
    <name type="scientific">Amycolatopsis alkalitolerans</name>
    <dbReference type="NCBI Taxonomy" id="2547244"/>
    <lineage>
        <taxon>Bacteria</taxon>
        <taxon>Bacillati</taxon>
        <taxon>Actinomycetota</taxon>
        <taxon>Actinomycetes</taxon>
        <taxon>Pseudonocardiales</taxon>
        <taxon>Pseudonocardiaceae</taxon>
        <taxon>Amycolatopsis</taxon>
    </lineage>
</organism>
<dbReference type="Gene3D" id="3.30.565.10">
    <property type="entry name" value="Histidine kinase-like ATPase, C-terminal domain"/>
    <property type="match status" value="1"/>
</dbReference>
<sequence>MSSSGSSSLPIVDSPAVLRWVMGAIGLLPLLAFLAGLMALAANVLHATTVPLSIAPAVLTGVGFTWFWLGPGRRRAARPLIVLTALLTLAAVALPQAPLGFFLLWAYPLVLLGFTLRSGRAFLAQAVLYLIAALALVTRLPQNPSPYWAPTMITLLVLVGTIAVAIGELQRANVALRAAHAEIERLAVEEERQRFARDLHDLLGHTLSLILVKLQVARKSLPDGMRADHELADLQRLARTALDDVREAVGSYRQPTLLSELSGARIAADAAGILLVVDNHAGPLPSAVEAVLAWGLREAVTNMLRHSAASECRISLTSDQHQAHLEVTDNGNGGSPEAESGLRTLRERVESARGRLCAGNHAGGGFAVGVHVPLAPGRPA</sequence>
<feature type="transmembrane region" description="Helical" evidence="4">
    <location>
        <begin position="20"/>
        <end position="44"/>
    </location>
</feature>
<dbReference type="GO" id="GO:0016020">
    <property type="term" value="C:membrane"/>
    <property type="evidence" value="ECO:0007669"/>
    <property type="project" value="InterPro"/>
</dbReference>
<keyword evidence="8" id="KW-1185">Reference proteome</keyword>
<evidence type="ECO:0000259" key="5">
    <source>
        <dbReference type="Pfam" id="PF02518"/>
    </source>
</evidence>
<dbReference type="SUPFAM" id="SSF55874">
    <property type="entry name" value="ATPase domain of HSP90 chaperone/DNA topoisomerase II/histidine kinase"/>
    <property type="match status" value="1"/>
</dbReference>
<dbReference type="Pfam" id="PF07730">
    <property type="entry name" value="HisKA_3"/>
    <property type="match status" value="1"/>
</dbReference>
<name>A0A5C4LUK8_9PSEU</name>
<keyword evidence="4" id="KW-0472">Membrane</keyword>
<evidence type="ECO:0000313" key="7">
    <source>
        <dbReference type="EMBL" id="TNC21571.1"/>
    </source>
</evidence>
<feature type="transmembrane region" description="Helical" evidence="4">
    <location>
        <begin position="50"/>
        <end position="69"/>
    </location>
</feature>
<reference evidence="7 8" key="1">
    <citation type="submission" date="2019-06" db="EMBL/GenBank/DDBJ databases">
        <title>Amycolatopsis alkalitolerans sp. nov., isolated from Gastrodia elata Blume.</title>
        <authorList>
            <person name="Narsing Rao M.P."/>
            <person name="Li W.J."/>
        </authorList>
    </citation>
    <scope>NUCLEOTIDE SEQUENCE [LARGE SCALE GENOMIC DNA]</scope>
    <source>
        <strain evidence="7 8">SYSUP0005</strain>
    </source>
</reference>
<feature type="transmembrane region" description="Helical" evidence="4">
    <location>
        <begin position="123"/>
        <end position="141"/>
    </location>
</feature>
<accession>A0A5C4LUK8</accession>